<dbReference type="EMBL" id="JACIJI010000004">
    <property type="protein sequence ID" value="MBB5719501.1"/>
    <property type="molecule type" value="Genomic_DNA"/>
</dbReference>
<evidence type="ECO:0000256" key="7">
    <source>
        <dbReference type="ARBA" id="ARBA00022990"/>
    </source>
</evidence>
<comment type="PTM">
    <text evidence="8">Acetylated. Deacetylation by the SIR2-homolog deacetylase activates the enzyme.</text>
</comment>
<dbReference type="GO" id="GO:0003987">
    <property type="term" value="F:acetate-CoA ligase activity"/>
    <property type="evidence" value="ECO:0007669"/>
    <property type="project" value="UniProtKB-UniRule"/>
</dbReference>
<feature type="domain" description="Acetyl-coenzyme A synthetase N-terminal" evidence="11">
    <location>
        <begin position="23"/>
        <end position="80"/>
    </location>
</feature>
<dbReference type="PANTHER" id="PTHR24095">
    <property type="entry name" value="ACETYL-COENZYME A SYNTHETASE"/>
    <property type="match status" value="1"/>
</dbReference>
<dbReference type="AlphaFoldDB" id="A0A840Z070"/>
<dbReference type="EC" id="6.2.1.1" evidence="8"/>
<comment type="cofactor">
    <cofactor evidence="8">
        <name>Mg(2+)</name>
        <dbReference type="ChEBI" id="CHEBI:18420"/>
    </cofactor>
</comment>
<feature type="binding site" evidence="8">
    <location>
        <position position="537"/>
    </location>
    <ligand>
        <name>Mg(2+)</name>
        <dbReference type="ChEBI" id="CHEBI:18420"/>
    </ligand>
</feature>
<proteinExistence type="inferred from homology"/>
<feature type="binding site" evidence="8">
    <location>
        <begin position="409"/>
        <end position="414"/>
    </location>
    <ligand>
        <name>ATP</name>
        <dbReference type="ChEBI" id="CHEBI:30616"/>
    </ligand>
</feature>
<evidence type="ECO:0000256" key="3">
    <source>
        <dbReference type="ARBA" id="ARBA00022723"/>
    </source>
</evidence>
<dbReference type="InterPro" id="IPR020845">
    <property type="entry name" value="AMP-binding_CS"/>
</dbReference>
<comment type="function">
    <text evidence="8">Catalyzes the conversion of acetate into acetyl-CoA (AcCoA), an essential intermediate at the junction of anabolic and catabolic pathways. AcsA undergoes a two-step reaction. In the first half reaction, AcsA combines acetate with ATP to form acetyl-adenylate (AcAMP) intermediate. In the second half reaction, it can then transfer the acetyl group from AcAMP to the sulfhydryl group of CoA, forming the product AcCoA.</text>
</comment>
<feature type="domain" description="AMP-binding enzyme C-terminal" evidence="10">
    <location>
        <begin position="529"/>
        <end position="607"/>
    </location>
</feature>
<evidence type="ECO:0000256" key="1">
    <source>
        <dbReference type="ARBA" id="ARBA00006432"/>
    </source>
</evidence>
<evidence type="ECO:0000256" key="4">
    <source>
        <dbReference type="ARBA" id="ARBA00022741"/>
    </source>
</evidence>
<dbReference type="GO" id="GO:0019427">
    <property type="term" value="P:acetyl-CoA biosynthetic process from acetate"/>
    <property type="evidence" value="ECO:0007669"/>
    <property type="project" value="UniProtKB-UniRule"/>
</dbReference>
<dbReference type="NCBIfam" id="NF001208">
    <property type="entry name" value="PRK00174.1"/>
    <property type="match status" value="1"/>
</dbReference>
<organism evidence="12 13">
    <name type="scientific">Stakelama sediminis</name>
    <dbReference type="NCBI Taxonomy" id="463200"/>
    <lineage>
        <taxon>Bacteria</taxon>
        <taxon>Pseudomonadati</taxon>
        <taxon>Pseudomonadota</taxon>
        <taxon>Alphaproteobacteria</taxon>
        <taxon>Sphingomonadales</taxon>
        <taxon>Sphingomonadaceae</taxon>
        <taxon>Stakelama</taxon>
    </lineage>
</organism>
<dbReference type="RefSeq" id="WP_184004283.1">
    <property type="nucleotide sequence ID" value="NZ_BAABIF010000001.1"/>
</dbReference>
<dbReference type="InterPro" id="IPR042099">
    <property type="entry name" value="ANL_N_sf"/>
</dbReference>
<dbReference type="NCBIfam" id="TIGR02188">
    <property type="entry name" value="Ac_CoA_lig_AcsA"/>
    <property type="match status" value="1"/>
</dbReference>
<feature type="binding site" evidence="8">
    <location>
        <position position="521"/>
    </location>
    <ligand>
        <name>CoA</name>
        <dbReference type="ChEBI" id="CHEBI:57287"/>
    </ligand>
</feature>
<feature type="binding site" evidence="8">
    <location>
        <position position="582"/>
    </location>
    <ligand>
        <name>CoA</name>
        <dbReference type="ChEBI" id="CHEBI:57287"/>
    </ligand>
</feature>
<dbReference type="GO" id="GO:0005829">
    <property type="term" value="C:cytosol"/>
    <property type="evidence" value="ECO:0007669"/>
    <property type="project" value="TreeGrafter"/>
</dbReference>
<dbReference type="CDD" id="cd05966">
    <property type="entry name" value="ACS"/>
    <property type="match status" value="1"/>
</dbReference>
<keyword evidence="5 8" id="KW-0067">ATP-binding</keyword>
<feature type="binding site" evidence="8">
    <location>
        <begin position="191"/>
        <end position="194"/>
    </location>
    <ligand>
        <name>CoA</name>
        <dbReference type="ChEBI" id="CHEBI:57287"/>
    </ligand>
</feature>
<keyword evidence="7 8" id="KW-0007">Acetylation</keyword>
<evidence type="ECO:0000313" key="12">
    <source>
        <dbReference type="EMBL" id="MBB5719501.1"/>
    </source>
</evidence>
<evidence type="ECO:0000256" key="6">
    <source>
        <dbReference type="ARBA" id="ARBA00022842"/>
    </source>
</evidence>
<dbReference type="InterPro" id="IPR025110">
    <property type="entry name" value="AMP-bd_C"/>
</dbReference>
<comment type="catalytic activity">
    <reaction evidence="8">
        <text>acetate + ATP + CoA = acetyl-CoA + AMP + diphosphate</text>
        <dbReference type="Rhea" id="RHEA:23176"/>
        <dbReference type="ChEBI" id="CHEBI:30089"/>
        <dbReference type="ChEBI" id="CHEBI:30616"/>
        <dbReference type="ChEBI" id="CHEBI:33019"/>
        <dbReference type="ChEBI" id="CHEBI:57287"/>
        <dbReference type="ChEBI" id="CHEBI:57288"/>
        <dbReference type="ChEBI" id="CHEBI:456215"/>
        <dbReference type="EC" id="6.2.1.1"/>
    </reaction>
</comment>
<dbReference type="HAMAP" id="MF_01123">
    <property type="entry name" value="Ac_CoA_synth"/>
    <property type="match status" value="1"/>
</dbReference>
<dbReference type="Gene3D" id="3.30.300.30">
    <property type="match status" value="1"/>
</dbReference>
<gene>
    <name evidence="8" type="primary">acsA</name>
    <name evidence="12" type="ORF">FHR23_002442</name>
</gene>
<dbReference type="InterPro" id="IPR032387">
    <property type="entry name" value="ACAS_N"/>
</dbReference>
<protein>
    <recommendedName>
        <fullName evidence="8">Acetyl-coenzyme A synthetase</fullName>
        <shortName evidence="8">AcCoA synthetase</shortName>
        <shortName evidence="8">Acs</shortName>
        <ecNumber evidence="8">6.2.1.1</ecNumber>
    </recommendedName>
    <alternativeName>
        <fullName evidence="8">Acetate--CoA ligase</fullName>
    </alternativeName>
    <alternativeName>
        <fullName evidence="8">Acyl-activating enzyme</fullName>
    </alternativeName>
</protein>
<dbReference type="PANTHER" id="PTHR24095:SF243">
    <property type="entry name" value="ACETYL-COENZYME A SYNTHETASE"/>
    <property type="match status" value="1"/>
</dbReference>
<feature type="binding site" evidence="8">
    <location>
        <position position="309"/>
    </location>
    <ligand>
        <name>CoA</name>
        <dbReference type="ChEBI" id="CHEBI:57287"/>
    </ligand>
</feature>
<keyword evidence="4 8" id="KW-0547">Nucleotide-binding</keyword>
<comment type="caution">
    <text evidence="12">The sequence shown here is derived from an EMBL/GenBank/DDBJ whole genome shotgun (WGS) entry which is preliminary data.</text>
</comment>
<dbReference type="Proteomes" id="UP000554342">
    <property type="component" value="Unassembled WGS sequence"/>
</dbReference>
<evidence type="ECO:0000259" key="10">
    <source>
        <dbReference type="Pfam" id="PF13193"/>
    </source>
</evidence>
<dbReference type="FunFam" id="3.40.50.12780:FF:000001">
    <property type="entry name" value="Acetyl-coenzyme A synthetase"/>
    <property type="match status" value="1"/>
</dbReference>
<accession>A0A840Z070</accession>
<feature type="binding site" evidence="8">
    <location>
        <position position="540"/>
    </location>
    <ligand>
        <name>Mg(2+)</name>
        <dbReference type="ChEBI" id="CHEBI:18420"/>
    </ligand>
</feature>
<evidence type="ECO:0000256" key="8">
    <source>
        <dbReference type="HAMAP-Rule" id="MF_01123"/>
    </source>
</evidence>
<reference evidence="12 13" key="1">
    <citation type="submission" date="2020-08" db="EMBL/GenBank/DDBJ databases">
        <title>Genomic Encyclopedia of Type Strains, Phase IV (KMG-IV): sequencing the most valuable type-strain genomes for metagenomic binning, comparative biology and taxonomic classification.</title>
        <authorList>
            <person name="Goeker M."/>
        </authorList>
    </citation>
    <scope>NUCLEOTIDE SEQUENCE [LARGE SCALE GENOMIC DNA]</scope>
    <source>
        <strain evidence="12 13">DSM 27203</strain>
    </source>
</reference>
<feature type="domain" description="AMP-dependent synthetase/ligase" evidence="9">
    <location>
        <begin position="84"/>
        <end position="465"/>
    </location>
</feature>
<evidence type="ECO:0000259" key="11">
    <source>
        <dbReference type="Pfam" id="PF16177"/>
    </source>
</evidence>
<sequence>MSDTIYPVPANWAKTALIDEARYHAMYHRSVDDPEGFWREEAQRIDWIRPFSRVKETSFDEKDFGIAWFSDGTLNLAANCLDRHLAERGGDIAILWEPDDPATPDRRITYRELHADVCRLANVLKDAGVRRGERVTLYLPMIPEAAVAMLACARIGAIHSIVFAGFSPDALAGRITDCDSRVVLTADEGLRGGRKVPLKANVDAALKECPGVDTVLMLRHTGADVPMVEGRDIDWRTAVAEQSAECAPEEMNAEDPLFILYTSGSTGKPKGVLHTTGGYAVWASMTHQYVFDYRPGQIYWCAADIGWVTGHSYVVYGPLMNGATTVMFEGVPNWPDPSRFWQIVDKYAVEAFYGAPTALRALMREGDDWVKKTSRKSLRVLGSVGEPINPEAWQWYYKVIGEERCPIVDTWWQTETGGTMITPLPGATPLKPGSATRPMFGVQPRLVDNDGTPIEGAGEGCLVITDSWPGQMRTVWGDHERFFQTYFTTFPGVYFTGDGCRRDTDGYYWITGRIDDVINVSGHRMGTAEIESALVAHQKVAEAAVVGMPHAIKGQGIYAYVTLNSEVEPSEDLRRELVKWVRQEIGPIATPDVIQFAPGLPKTRSGKIMRRILRKIAENDVGNLGDTSTLADPSVVDHLLENRPQPEEA</sequence>
<keyword evidence="13" id="KW-1185">Reference proteome</keyword>
<dbReference type="GO" id="GO:0046872">
    <property type="term" value="F:metal ion binding"/>
    <property type="evidence" value="ECO:0007669"/>
    <property type="project" value="UniProtKB-KW"/>
</dbReference>
<dbReference type="Pfam" id="PF16177">
    <property type="entry name" value="ACAS_N"/>
    <property type="match status" value="1"/>
</dbReference>
<dbReference type="Pfam" id="PF13193">
    <property type="entry name" value="AMP-binding_C"/>
    <property type="match status" value="1"/>
</dbReference>
<feature type="binding site" evidence="8">
    <location>
        <position position="513"/>
    </location>
    <ligand>
        <name>ATP</name>
        <dbReference type="ChEBI" id="CHEBI:30616"/>
    </ligand>
</feature>
<feature type="binding site" evidence="8">
    <location>
        <begin position="385"/>
        <end position="387"/>
    </location>
    <ligand>
        <name>ATP</name>
        <dbReference type="ChEBI" id="CHEBI:30616"/>
    </ligand>
</feature>
<dbReference type="PROSITE" id="PS00455">
    <property type="entry name" value="AMP_BINDING"/>
    <property type="match status" value="1"/>
</dbReference>
<dbReference type="Gene3D" id="3.40.50.12780">
    <property type="entry name" value="N-terminal domain of ligase-like"/>
    <property type="match status" value="1"/>
</dbReference>
<keyword evidence="2 8" id="KW-0436">Ligase</keyword>
<comment type="similarity">
    <text evidence="1 8">Belongs to the ATP-dependent AMP-binding enzyme family.</text>
</comment>
<evidence type="ECO:0000313" key="13">
    <source>
        <dbReference type="Proteomes" id="UP000554342"/>
    </source>
</evidence>
<keyword evidence="3 8" id="KW-0479">Metal-binding</keyword>
<dbReference type="InterPro" id="IPR000873">
    <property type="entry name" value="AMP-dep_synth/lig_dom"/>
</dbReference>
<dbReference type="FunFam" id="3.30.300.30:FF:000004">
    <property type="entry name" value="Acetyl-coenzyme A synthetase"/>
    <property type="match status" value="1"/>
</dbReference>
<dbReference type="Pfam" id="PF00501">
    <property type="entry name" value="AMP-binding"/>
    <property type="match status" value="1"/>
</dbReference>
<evidence type="ECO:0000256" key="2">
    <source>
        <dbReference type="ARBA" id="ARBA00022598"/>
    </source>
</evidence>
<name>A0A840Z070_9SPHN</name>
<dbReference type="GO" id="GO:0005524">
    <property type="term" value="F:ATP binding"/>
    <property type="evidence" value="ECO:0007669"/>
    <property type="project" value="UniProtKB-KW"/>
</dbReference>
<dbReference type="SUPFAM" id="SSF56801">
    <property type="entry name" value="Acetyl-CoA synthetase-like"/>
    <property type="match status" value="1"/>
</dbReference>
<feature type="binding site" evidence="8">
    <location>
        <position position="333"/>
    </location>
    <ligand>
        <name>CoA</name>
        <dbReference type="ChEBI" id="CHEBI:57287"/>
    </ligand>
</feature>
<evidence type="ECO:0000259" key="9">
    <source>
        <dbReference type="Pfam" id="PF00501"/>
    </source>
</evidence>
<keyword evidence="6 8" id="KW-0460">Magnesium</keyword>
<dbReference type="InterPro" id="IPR045851">
    <property type="entry name" value="AMP-bd_C_sf"/>
</dbReference>
<feature type="binding site" evidence="8">
    <location>
        <position position="524"/>
    </location>
    <ligand>
        <name>ATP</name>
        <dbReference type="ChEBI" id="CHEBI:30616"/>
    </ligand>
</feature>
<dbReference type="InterPro" id="IPR011904">
    <property type="entry name" value="Ac_CoA_lig"/>
</dbReference>
<feature type="binding site" evidence="8">
    <location>
        <position position="535"/>
    </location>
    <ligand>
        <name>Mg(2+)</name>
        <dbReference type="ChEBI" id="CHEBI:18420"/>
    </ligand>
</feature>
<feature type="binding site" evidence="8">
    <location>
        <position position="498"/>
    </location>
    <ligand>
        <name>ATP</name>
        <dbReference type="ChEBI" id="CHEBI:30616"/>
    </ligand>
</feature>
<feature type="modified residue" description="N6-acetyllysine" evidence="8">
    <location>
        <position position="607"/>
    </location>
</feature>
<evidence type="ECO:0000256" key="5">
    <source>
        <dbReference type="ARBA" id="ARBA00022840"/>
    </source>
</evidence>
<dbReference type="GO" id="GO:0016208">
    <property type="term" value="F:AMP binding"/>
    <property type="evidence" value="ECO:0007669"/>
    <property type="project" value="InterPro"/>
</dbReference>